<organism evidence="1 2">
    <name type="scientific">Acidovorax temperans</name>
    <dbReference type="NCBI Taxonomy" id="80878"/>
    <lineage>
        <taxon>Bacteria</taxon>
        <taxon>Pseudomonadati</taxon>
        <taxon>Pseudomonadota</taxon>
        <taxon>Betaproteobacteria</taxon>
        <taxon>Burkholderiales</taxon>
        <taxon>Comamonadaceae</taxon>
        <taxon>Acidovorax</taxon>
    </lineage>
</organism>
<dbReference type="Proteomes" id="UP000032566">
    <property type="component" value="Unassembled WGS sequence"/>
</dbReference>
<comment type="caution">
    <text evidence="1">The sequence shown here is derived from an EMBL/GenBank/DDBJ whole genome shotgun (WGS) entry which is preliminary data.</text>
</comment>
<dbReference type="PATRIC" id="fig|80878.5.peg.2861"/>
<sequence>MLLLKTDKARQELAPGMRTLSLRERSLLLLAEGKPLAELQGMYSGGGAEIVEHLLSQGYLSLSAPAVQDTLLTSPVRTQPSALRPEAVTPPEPSDHLRSLAGARMYLFDICERLFARRDPALAQHFHSALRAARDRDSMLHVGESLLEEVSQLAGAERAETIRERMKQLLPREQPQDMALAAA</sequence>
<protein>
    <submittedName>
        <fullName evidence="1">Uncharacterized protein</fullName>
    </submittedName>
</protein>
<proteinExistence type="predicted"/>
<gene>
    <name evidence="1" type="ORF">RP29_14810</name>
</gene>
<evidence type="ECO:0000313" key="2">
    <source>
        <dbReference type="Proteomes" id="UP000032566"/>
    </source>
</evidence>
<dbReference type="RefSeq" id="WP_044400053.1">
    <property type="nucleotide sequence ID" value="NZ_JXYQ01000052.1"/>
</dbReference>
<accession>A0A0D7K6Y6</accession>
<keyword evidence="2" id="KW-1185">Reference proteome</keyword>
<reference evidence="1 2" key="1">
    <citation type="submission" date="2014-12" db="EMBL/GenBank/DDBJ databases">
        <title>Isolation of bacteria from lake water.</title>
        <authorList>
            <person name="Sheng K.-Y."/>
            <person name="Chin P.-S."/>
            <person name="Chan K.-G."/>
            <person name="Tan G.S."/>
        </authorList>
    </citation>
    <scope>NUCLEOTIDE SEQUENCE [LARGE SCALE GENOMIC DNA]</scope>
    <source>
        <strain evidence="1 2">KY4</strain>
    </source>
</reference>
<dbReference type="AlphaFoldDB" id="A0A0D7K6Y6"/>
<evidence type="ECO:0000313" key="1">
    <source>
        <dbReference type="EMBL" id="KJA09744.1"/>
    </source>
</evidence>
<dbReference type="OrthoDB" id="8794766at2"/>
<name>A0A0D7K6Y6_9BURK</name>
<dbReference type="EMBL" id="JXYQ01000052">
    <property type="protein sequence ID" value="KJA09744.1"/>
    <property type="molecule type" value="Genomic_DNA"/>
</dbReference>